<evidence type="ECO:0000313" key="1">
    <source>
        <dbReference type="EMBL" id="VAW58025.1"/>
    </source>
</evidence>
<evidence type="ECO:0008006" key="2">
    <source>
        <dbReference type="Google" id="ProtNLM"/>
    </source>
</evidence>
<organism evidence="1">
    <name type="scientific">hydrothermal vent metagenome</name>
    <dbReference type="NCBI Taxonomy" id="652676"/>
    <lineage>
        <taxon>unclassified sequences</taxon>
        <taxon>metagenomes</taxon>
        <taxon>ecological metagenomes</taxon>
    </lineage>
</organism>
<accession>A0A3B0WPV7</accession>
<dbReference type="SUPFAM" id="SSF56935">
    <property type="entry name" value="Porins"/>
    <property type="match status" value="1"/>
</dbReference>
<dbReference type="InterPro" id="IPR010870">
    <property type="entry name" value="Porin_O/P"/>
</dbReference>
<proteinExistence type="predicted"/>
<dbReference type="AlphaFoldDB" id="A0A3B0WPV7"/>
<dbReference type="Gene3D" id="2.40.160.10">
    <property type="entry name" value="Porin"/>
    <property type="match status" value="1"/>
</dbReference>
<dbReference type="InterPro" id="IPR023614">
    <property type="entry name" value="Porin_dom_sf"/>
</dbReference>
<gene>
    <name evidence="1" type="ORF">MNBD_GAMMA11-2471</name>
</gene>
<name>A0A3B0WPV7_9ZZZZ</name>
<protein>
    <recommendedName>
        <fullName evidence="2">Porin</fullName>
    </recommendedName>
</protein>
<sequence length="387" mass="42307">MNTRTCLKAAFASTLLLISTSAISSDSEDMQQQIDALKAENKLIMERLDASMDLIESNTGHGDNGGHGSSGKTTIGGYGELHYASLDSGKEIDLHRFILFLGHEFSDRIRFFSELEVENAAVDTNGGEVALEQAYIEFDVAESTSIRAGVLLVPMGIINETHEPPTFYGVERNNIEKFIIPSTWREGGVSITGQLAQSFSYDVALHSGLQTSSASDYAIRSGRRAVREAPAEDLALTARLKWTGIAGLEIGGAIQQQSDITQSTDATAGSATLIETHTVWQVQKFAVRALYASWNLEGAGPASVGADKQSGWYIEPAYKLNEKWGLYARQSSWDNQENSNNDTESTQTDFGFSYWPHEDVVIKANYQLLDRAGVNNDGFMLGVGYQF</sequence>
<dbReference type="EMBL" id="UOFG01000010">
    <property type="protein sequence ID" value="VAW58025.1"/>
    <property type="molecule type" value="Genomic_DNA"/>
</dbReference>
<dbReference type="Pfam" id="PF07396">
    <property type="entry name" value="Porin_O_P"/>
    <property type="match status" value="1"/>
</dbReference>
<reference evidence="1" key="1">
    <citation type="submission" date="2018-06" db="EMBL/GenBank/DDBJ databases">
        <authorList>
            <person name="Zhirakovskaya E."/>
        </authorList>
    </citation>
    <scope>NUCLEOTIDE SEQUENCE</scope>
</reference>